<sequence length="340" mass="38121">MRVFGCPKDLLNGPCGGALDGKCEVNSNLCPWYSLMEKFELLDGAPLLVEHPVVLEMERIFEGEEVEIKRSSFIKNLGRGKAISVEFPIRLFEKGVREFRKVGDLYTIPDNPLGYPHISPTALGTWLKSKGHSVMPHLTAKDRNVIAISSEFRTALEFDFEGILITTGDWSGFILQGKPVFDLDSANMIRLAKLMFSGVLPTGERVEVKERPFIAGTVNPNYPAKLEGKRLARKIIAGADLVISQVVANRKVVREIPKILQEALKYSPHEVPVVVSILYPLKRELEPILRKMGIKTGDDIRAIVEEISSLEFGGINVIVFEETRWEEKLNEVLDLLKELL</sequence>
<accession>A0A5C0XQ97</accession>
<evidence type="ECO:0000256" key="1">
    <source>
        <dbReference type="ARBA" id="ARBA00023002"/>
    </source>
</evidence>
<organism evidence="3 4">
    <name type="scientific">Pyrococcus furiosus (strain ATCC 43587 / DSM 3638 / JCM 8422 / Vc1)</name>
    <dbReference type="NCBI Taxonomy" id="186497"/>
    <lineage>
        <taxon>Archaea</taxon>
        <taxon>Methanobacteriati</taxon>
        <taxon>Methanobacteriota</taxon>
        <taxon>Thermococci</taxon>
        <taxon>Thermococcales</taxon>
        <taxon>Thermococcaceae</taxon>
        <taxon>Pyrococcus</taxon>
    </lineage>
</organism>
<dbReference type="GeneID" id="13301865"/>
<dbReference type="AlphaFoldDB" id="A0A5C0XQ97"/>
<keyword evidence="1" id="KW-0560">Oxidoreductase</keyword>
<dbReference type="Pfam" id="PF12225">
    <property type="entry name" value="DUF5981"/>
    <property type="match status" value="1"/>
</dbReference>
<gene>
    <name evidence="3" type="ORF">PFDSM3638_06315</name>
</gene>
<evidence type="ECO:0000313" key="3">
    <source>
        <dbReference type="EMBL" id="QEK78909.1"/>
    </source>
</evidence>
<dbReference type="InterPro" id="IPR029041">
    <property type="entry name" value="FAD-linked_oxidoreductase-like"/>
</dbReference>
<protein>
    <submittedName>
        <fullName evidence="3">5,10-methylenetetrahydrofolate reductase</fullName>
    </submittedName>
</protein>
<proteinExistence type="predicted"/>
<name>A0A5C0XQ97_PYRFU</name>
<dbReference type="PANTHER" id="PTHR38755:SF1">
    <property type="entry name" value="METHYLENE-TETRAHYDROFOLATE REDUCTASE C-TERMINAL DOMAIN-CONTAINING PROTEIN"/>
    <property type="match status" value="1"/>
</dbReference>
<dbReference type="SUPFAM" id="SSF51730">
    <property type="entry name" value="FAD-linked oxidoreductase"/>
    <property type="match status" value="1"/>
</dbReference>
<dbReference type="GeneID" id="41713070"/>
<dbReference type="Proteomes" id="UP000324354">
    <property type="component" value="Chromosome"/>
</dbReference>
<dbReference type="OrthoDB" id="28177at2157"/>
<feature type="domain" description="Methylene-tetrahydrofolate reductase C-terminal-like" evidence="2">
    <location>
        <begin position="5"/>
        <end position="41"/>
    </location>
</feature>
<evidence type="ECO:0000259" key="2">
    <source>
        <dbReference type="Pfam" id="PF12225"/>
    </source>
</evidence>
<dbReference type="EMBL" id="CP023154">
    <property type="protein sequence ID" value="QEK78909.1"/>
    <property type="molecule type" value="Genomic_DNA"/>
</dbReference>
<dbReference type="GO" id="GO:0016491">
    <property type="term" value="F:oxidoreductase activity"/>
    <property type="evidence" value="ECO:0007669"/>
    <property type="project" value="UniProtKB-KW"/>
</dbReference>
<dbReference type="RefSeq" id="WP_014835373.1">
    <property type="nucleotide sequence ID" value="NC_003413.1"/>
</dbReference>
<dbReference type="InterPro" id="IPR022026">
    <property type="entry name" value="DUF5981"/>
</dbReference>
<reference evidence="3 4" key="1">
    <citation type="submission" date="2017-08" db="EMBL/GenBank/DDBJ databases">
        <title>Resequencing and Reannotation of the genome of Pyrococcus furiosus type strain DSM3638.</title>
        <authorList>
            <person name="Reichelt R.M."/>
            <person name="Bunk B."/>
        </authorList>
    </citation>
    <scope>NUCLEOTIDE SEQUENCE [LARGE SCALE GENOMIC DNA]</scope>
    <source>
        <strain evidence="3 4">DSM 3638</strain>
    </source>
</reference>
<dbReference type="Gene3D" id="3.20.20.220">
    <property type="match status" value="1"/>
</dbReference>
<dbReference type="PANTHER" id="PTHR38755">
    <property type="entry name" value="5,10-METHYLENETETRAHYDROFOLATE REDUCTASE"/>
    <property type="match status" value="1"/>
</dbReference>
<evidence type="ECO:0000313" key="4">
    <source>
        <dbReference type="Proteomes" id="UP000324354"/>
    </source>
</evidence>